<evidence type="ECO:0000256" key="7">
    <source>
        <dbReference type="ARBA" id="ARBA00023170"/>
    </source>
</evidence>
<evidence type="ECO:0000256" key="2">
    <source>
        <dbReference type="ARBA" id="ARBA00022490"/>
    </source>
</evidence>
<evidence type="ECO:0000256" key="10">
    <source>
        <dbReference type="HAMAP-Rule" id="MF_00920"/>
    </source>
</evidence>
<evidence type="ECO:0000256" key="12">
    <source>
        <dbReference type="SAM" id="Coils"/>
    </source>
</evidence>
<evidence type="ECO:0000313" key="15">
    <source>
        <dbReference type="Proteomes" id="UP000267841"/>
    </source>
</evidence>
<dbReference type="AlphaFoldDB" id="A0A497XRJ8"/>
<dbReference type="NCBIfam" id="TIGR00064">
    <property type="entry name" value="ftsY"/>
    <property type="match status" value="1"/>
</dbReference>
<dbReference type="Pfam" id="PF13181">
    <property type="entry name" value="TPR_8"/>
    <property type="match status" value="1"/>
</dbReference>
<dbReference type="InterPro" id="IPR027417">
    <property type="entry name" value="P-loop_NTPase"/>
</dbReference>
<evidence type="ECO:0000259" key="13">
    <source>
        <dbReference type="PROSITE" id="PS00300"/>
    </source>
</evidence>
<dbReference type="Pfam" id="PF00448">
    <property type="entry name" value="SRP54"/>
    <property type="match status" value="1"/>
</dbReference>
<dbReference type="EMBL" id="RCCJ01000001">
    <property type="protein sequence ID" value="RLJ70719.1"/>
    <property type="molecule type" value="Genomic_DNA"/>
</dbReference>
<comment type="caution">
    <text evidence="14">The sequence shown here is derived from an EMBL/GenBank/DDBJ whole genome shotgun (WGS) entry which is preliminary data.</text>
</comment>
<feature type="domain" description="SRP54-type proteins GTP-binding" evidence="13">
    <location>
        <begin position="433"/>
        <end position="446"/>
    </location>
</feature>
<dbReference type="InterPro" id="IPR013822">
    <property type="entry name" value="Signal_recog_particl_SRP54_hlx"/>
</dbReference>
<keyword evidence="3 10" id="KW-0547">Nucleotide-binding</keyword>
<evidence type="ECO:0000256" key="3">
    <source>
        <dbReference type="ARBA" id="ARBA00022741"/>
    </source>
</evidence>
<feature type="binding site" evidence="10">
    <location>
        <begin position="412"/>
        <end position="415"/>
    </location>
    <ligand>
        <name>GTP</name>
        <dbReference type="ChEBI" id="CHEBI:37565"/>
    </ligand>
</feature>
<dbReference type="GO" id="GO:0005886">
    <property type="term" value="C:plasma membrane"/>
    <property type="evidence" value="ECO:0007669"/>
    <property type="project" value="UniProtKB-SubCell"/>
</dbReference>
<feature type="coiled-coil region" evidence="12">
    <location>
        <begin position="138"/>
        <end position="176"/>
    </location>
</feature>
<dbReference type="EC" id="3.6.5.4" evidence="10"/>
<sequence length="460" mass="51610">MLFFKKSDIEKRAEKGDKSAILELLRKGKREKAKKLLEKYESDPDLRKVLFDLYLEEENFMQAYRLLERYGKELGTAKERGLVYEKVGNYAGAVEEYLKVGDFDSLLKVGNILKATGKREKALEVLERALKIAPPSKREEVEEKIYAVKRELGLVEEKKENLLEKLKRGLRKTKESVEFGIVFRGRKVDEELFEELEELLVKADIGVKTAVALVEDLRRIALRKNIKTSEELKEVTKEKVKELLKGCEGTLNIPEDKKPAVILFLGVNGSGKTTTIGKLAYKFTSEGKKVMLVAADTFRAAAIEQLEVWAKRSGADITKKHEGADPAAVVYEGVERAIKEGHDITLIDTAGRLHTKEPLINELRKVKKVIQKLLPEEPTETLLVLDATIGQNSIQQAKVFKEAVDISGIVVTKLDGSAKGGAVIAICRELKIPIKLIGVGESIEDLQQFSTEEYVEALFD</sequence>
<dbReference type="Pfam" id="PF02881">
    <property type="entry name" value="SRP54_N"/>
    <property type="match status" value="1"/>
</dbReference>
<gene>
    <name evidence="10" type="primary">ftsY</name>
    <name evidence="14" type="ORF">BCF55_1001</name>
</gene>
<dbReference type="SUPFAM" id="SSF47364">
    <property type="entry name" value="Domain of the SRP/SRP receptor G-proteins"/>
    <property type="match status" value="1"/>
</dbReference>
<dbReference type="InterPro" id="IPR000897">
    <property type="entry name" value="SRP54_GTPase_dom"/>
</dbReference>
<dbReference type="GO" id="GO:0005737">
    <property type="term" value="C:cytoplasm"/>
    <property type="evidence" value="ECO:0007669"/>
    <property type="project" value="UniProtKB-SubCell"/>
</dbReference>
<dbReference type="GO" id="GO:0005525">
    <property type="term" value="F:GTP binding"/>
    <property type="evidence" value="ECO:0007669"/>
    <property type="project" value="UniProtKB-UniRule"/>
</dbReference>
<evidence type="ECO:0000256" key="1">
    <source>
        <dbReference type="ARBA" id="ARBA00022475"/>
    </source>
</evidence>
<dbReference type="SMART" id="SM00963">
    <property type="entry name" value="SRP54_N"/>
    <property type="match status" value="1"/>
</dbReference>
<dbReference type="SMART" id="SM00382">
    <property type="entry name" value="AAA"/>
    <property type="match status" value="1"/>
</dbReference>
<dbReference type="SUPFAM" id="SSF52540">
    <property type="entry name" value="P-loop containing nucleoside triphosphate hydrolases"/>
    <property type="match status" value="1"/>
</dbReference>
<dbReference type="CDD" id="cd17874">
    <property type="entry name" value="FtsY"/>
    <property type="match status" value="1"/>
</dbReference>
<dbReference type="Proteomes" id="UP000267841">
    <property type="component" value="Unassembled WGS sequence"/>
</dbReference>
<dbReference type="PROSITE" id="PS00300">
    <property type="entry name" value="SRP54"/>
    <property type="match status" value="1"/>
</dbReference>
<accession>A0A497XRJ8</accession>
<dbReference type="OrthoDB" id="9804720at2"/>
<dbReference type="SMART" id="SM00962">
    <property type="entry name" value="SRP54"/>
    <property type="match status" value="1"/>
</dbReference>
<dbReference type="FunFam" id="3.40.50.300:FF:000053">
    <property type="entry name" value="Signal recognition particle receptor FtsY"/>
    <property type="match status" value="1"/>
</dbReference>
<dbReference type="GO" id="GO:0005047">
    <property type="term" value="F:signal recognition particle binding"/>
    <property type="evidence" value="ECO:0007669"/>
    <property type="project" value="TreeGrafter"/>
</dbReference>
<evidence type="ECO:0000256" key="8">
    <source>
        <dbReference type="ARBA" id="ARBA00048027"/>
    </source>
</evidence>
<evidence type="ECO:0000256" key="4">
    <source>
        <dbReference type="ARBA" id="ARBA00022801"/>
    </source>
</evidence>
<evidence type="ECO:0000256" key="11">
    <source>
        <dbReference type="PROSITE-ProRule" id="PRU00339"/>
    </source>
</evidence>
<comment type="subcellular location">
    <subcellularLocation>
        <location evidence="10">Cell membrane</location>
        <topology evidence="10">Peripheral membrane protein</topology>
        <orientation evidence="10">Cytoplasmic side</orientation>
    </subcellularLocation>
    <subcellularLocation>
        <location evidence="10">Cytoplasm</location>
    </subcellularLocation>
</comment>
<evidence type="ECO:0000256" key="6">
    <source>
        <dbReference type="ARBA" id="ARBA00023136"/>
    </source>
</evidence>
<dbReference type="HAMAP" id="MF_00920">
    <property type="entry name" value="FtsY"/>
    <property type="match status" value="1"/>
</dbReference>
<feature type="binding site" evidence="10">
    <location>
        <begin position="266"/>
        <end position="273"/>
    </location>
    <ligand>
        <name>GTP</name>
        <dbReference type="ChEBI" id="CHEBI:37565"/>
    </ligand>
</feature>
<keyword evidence="2 10" id="KW-0963">Cytoplasm</keyword>
<name>A0A497XRJ8_9AQUI</name>
<feature type="repeat" description="TPR" evidence="11">
    <location>
        <begin position="103"/>
        <end position="136"/>
    </location>
</feature>
<evidence type="ECO:0000256" key="5">
    <source>
        <dbReference type="ARBA" id="ARBA00023134"/>
    </source>
</evidence>
<keyword evidence="7 10" id="KW-0675">Receptor</keyword>
<comment type="similarity">
    <text evidence="10">Belongs to the GTP-binding SRP family. FtsY subfamily.</text>
</comment>
<dbReference type="PANTHER" id="PTHR43134:SF1">
    <property type="entry name" value="SIGNAL RECOGNITION PARTICLE RECEPTOR SUBUNIT ALPHA"/>
    <property type="match status" value="1"/>
</dbReference>
<dbReference type="GO" id="GO:0006614">
    <property type="term" value="P:SRP-dependent cotranslational protein targeting to membrane"/>
    <property type="evidence" value="ECO:0007669"/>
    <property type="project" value="InterPro"/>
</dbReference>
<dbReference type="InterPro" id="IPR011990">
    <property type="entry name" value="TPR-like_helical_dom_sf"/>
</dbReference>
<dbReference type="Gene3D" id="3.40.50.300">
    <property type="entry name" value="P-loop containing nucleotide triphosphate hydrolases"/>
    <property type="match status" value="1"/>
</dbReference>
<reference evidence="14 15" key="1">
    <citation type="submission" date="2018-10" db="EMBL/GenBank/DDBJ databases">
        <title>Genomic Encyclopedia of Archaeal and Bacterial Type Strains, Phase II (KMG-II): from individual species to whole genera.</title>
        <authorList>
            <person name="Goeker M."/>
        </authorList>
    </citation>
    <scope>NUCLEOTIDE SEQUENCE [LARGE SCALE GENOMIC DNA]</scope>
    <source>
        <strain evidence="14 15">DSM 16510</strain>
    </source>
</reference>
<dbReference type="InterPro" id="IPR004390">
    <property type="entry name" value="SR_rcpt_FtsY"/>
</dbReference>
<dbReference type="InterPro" id="IPR036225">
    <property type="entry name" value="SRP/SRP_N"/>
</dbReference>
<proteinExistence type="inferred from homology"/>
<dbReference type="PROSITE" id="PS50005">
    <property type="entry name" value="TPR"/>
    <property type="match status" value="1"/>
</dbReference>
<dbReference type="InterPro" id="IPR003593">
    <property type="entry name" value="AAA+_ATPase"/>
</dbReference>
<keyword evidence="12" id="KW-0175">Coiled coil</keyword>
<dbReference type="InterPro" id="IPR042101">
    <property type="entry name" value="SRP54_N_sf"/>
</dbReference>
<dbReference type="InterPro" id="IPR019734">
    <property type="entry name" value="TPR_rpt"/>
</dbReference>
<dbReference type="FunFam" id="1.20.120.140:FF:000002">
    <property type="entry name" value="Signal recognition particle receptor FtsY"/>
    <property type="match status" value="1"/>
</dbReference>
<keyword evidence="11" id="KW-0802">TPR repeat</keyword>
<dbReference type="SUPFAM" id="SSF48452">
    <property type="entry name" value="TPR-like"/>
    <property type="match status" value="1"/>
</dbReference>
<feature type="binding site" evidence="10">
    <location>
        <begin position="348"/>
        <end position="352"/>
    </location>
    <ligand>
        <name>GTP</name>
        <dbReference type="ChEBI" id="CHEBI:37565"/>
    </ligand>
</feature>
<protein>
    <recommendedName>
        <fullName evidence="10">Signal recognition particle receptor FtsY</fullName>
        <shortName evidence="10">SRP receptor</shortName>
        <ecNumber evidence="10">3.6.5.4</ecNumber>
    </recommendedName>
</protein>
<keyword evidence="5 10" id="KW-0342">GTP-binding</keyword>
<keyword evidence="4 10" id="KW-0378">Hydrolase</keyword>
<evidence type="ECO:0000256" key="9">
    <source>
        <dbReference type="ARBA" id="ARBA00053570"/>
    </source>
</evidence>
<keyword evidence="6 10" id="KW-0472">Membrane</keyword>
<dbReference type="GO" id="GO:0003924">
    <property type="term" value="F:GTPase activity"/>
    <property type="evidence" value="ECO:0007669"/>
    <property type="project" value="UniProtKB-UniRule"/>
</dbReference>
<comment type="subunit">
    <text evidence="10">Part of the signal recognition particle protein translocation system, which is composed of SRP and FtsY.</text>
</comment>
<organism evidence="14 15">
    <name type="scientific">Hydrogenivirga caldilitoris</name>
    <dbReference type="NCBI Taxonomy" id="246264"/>
    <lineage>
        <taxon>Bacteria</taxon>
        <taxon>Pseudomonadati</taxon>
        <taxon>Aquificota</taxon>
        <taxon>Aquificia</taxon>
        <taxon>Aquificales</taxon>
        <taxon>Aquificaceae</taxon>
        <taxon>Hydrogenivirga</taxon>
    </lineage>
</organism>
<comment type="function">
    <text evidence="9">Involved in targeting and insertion of nascent membrane proteins into the cytoplasmic membrane. Acts as a receptor for the complex formed by the signal recognition particle (SRP) and the ribosome-nascent chain (RNC). Interaction with SRP-RNC leads to the transfer of the RNC complex to the Sec translocase for insertion into the membrane, the hydrolysis of GTP by both Ffh and FtsY, and the dissociation of the SRP-FtsY complex into the individual components.</text>
</comment>
<dbReference type="PANTHER" id="PTHR43134">
    <property type="entry name" value="SIGNAL RECOGNITION PARTICLE RECEPTOR SUBUNIT ALPHA"/>
    <property type="match status" value="1"/>
</dbReference>
<keyword evidence="1 10" id="KW-1003">Cell membrane</keyword>
<dbReference type="Gene3D" id="1.20.120.140">
    <property type="entry name" value="Signal recognition particle SRP54, nucleotide-binding domain"/>
    <property type="match status" value="1"/>
</dbReference>
<keyword evidence="15" id="KW-1185">Reference proteome</keyword>
<dbReference type="Gene3D" id="1.25.40.10">
    <property type="entry name" value="Tetratricopeptide repeat domain"/>
    <property type="match status" value="1"/>
</dbReference>
<evidence type="ECO:0000313" key="14">
    <source>
        <dbReference type="EMBL" id="RLJ70719.1"/>
    </source>
</evidence>
<comment type="catalytic activity">
    <reaction evidence="8 10">
        <text>GTP + H2O = GDP + phosphate + H(+)</text>
        <dbReference type="Rhea" id="RHEA:19669"/>
        <dbReference type="ChEBI" id="CHEBI:15377"/>
        <dbReference type="ChEBI" id="CHEBI:15378"/>
        <dbReference type="ChEBI" id="CHEBI:37565"/>
        <dbReference type="ChEBI" id="CHEBI:43474"/>
        <dbReference type="ChEBI" id="CHEBI:58189"/>
        <dbReference type="EC" id="3.6.5.4"/>
    </reaction>
</comment>